<accession>A0ACB9EHX0</accession>
<protein>
    <submittedName>
        <fullName evidence="1">Uncharacterized protein</fullName>
    </submittedName>
</protein>
<comment type="caution">
    <text evidence="1">The sequence shown here is derived from an EMBL/GenBank/DDBJ whole genome shotgun (WGS) entry which is preliminary data.</text>
</comment>
<evidence type="ECO:0000313" key="1">
    <source>
        <dbReference type="EMBL" id="KAI3758173.1"/>
    </source>
</evidence>
<dbReference type="Proteomes" id="UP001055879">
    <property type="component" value="Linkage Group LG02"/>
</dbReference>
<evidence type="ECO:0000313" key="2">
    <source>
        <dbReference type="Proteomes" id="UP001055879"/>
    </source>
</evidence>
<reference evidence="2" key="1">
    <citation type="journal article" date="2022" name="Mol. Ecol. Resour.">
        <title>The genomes of chicory, endive, great burdock and yacon provide insights into Asteraceae palaeo-polyploidization history and plant inulin production.</title>
        <authorList>
            <person name="Fan W."/>
            <person name="Wang S."/>
            <person name="Wang H."/>
            <person name="Wang A."/>
            <person name="Jiang F."/>
            <person name="Liu H."/>
            <person name="Zhao H."/>
            <person name="Xu D."/>
            <person name="Zhang Y."/>
        </authorList>
    </citation>
    <scope>NUCLEOTIDE SEQUENCE [LARGE SCALE GENOMIC DNA]</scope>
    <source>
        <strain evidence="2">cv. Niubang</strain>
    </source>
</reference>
<proteinExistence type="predicted"/>
<keyword evidence="2" id="KW-1185">Reference proteome</keyword>
<name>A0ACB9EHX0_ARCLA</name>
<organism evidence="1 2">
    <name type="scientific">Arctium lappa</name>
    <name type="common">Greater burdock</name>
    <name type="synonym">Lappa major</name>
    <dbReference type="NCBI Taxonomy" id="4217"/>
    <lineage>
        <taxon>Eukaryota</taxon>
        <taxon>Viridiplantae</taxon>
        <taxon>Streptophyta</taxon>
        <taxon>Embryophyta</taxon>
        <taxon>Tracheophyta</taxon>
        <taxon>Spermatophyta</taxon>
        <taxon>Magnoliopsida</taxon>
        <taxon>eudicotyledons</taxon>
        <taxon>Gunneridae</taxon>
        <taxon>Pentapetalae</taxon>
        <taxon>asterids</taxon>
        <taxon>campanulids</taxon>
        <taxon>Asterales</taxon>
        <taxon>Asteraceae</taxon>
        <taxon>Carduoideae</taxon>
        <taxon>Cardueae</taxon>
        <taxon>Arctiinae</taxon>
        <taxon>Arctium</taxon>
    </lineage>
</organism>
<sequence>MFKIVVGVLEGDWLVDEFDVPELFVFIVTARTVAPFPCPVASESEPRPPVLLLGVEVGEESKQENKEMCGLKLSPKHVDGFNCRTMLALCFVFIKDTLESSFSFLIFIQFN</sequence>
<dbReference type="EMBL" id="CM042048">
    <property type="protein sequence ID" value="KAI3758173.1"/>
    <property type="molecule type" value="Genomic_DNA"/>
</dbReference>
<reference evidence="1 2" key="2">
    <citation type="journal article" date="2022" name="Mol. Ecol. Resour.">
        <title>The genomes of chicory, endive, great burdock and yacon provide insights into Asteraceae paleo-polyploidization history and plant inulin production.</title>
        <authorList>
            <person name="Fan W."/>
            <person name="Wang S."/>
            <person name="Wang H."/>
            <person name="Wang A."/>
            <person name="Jiang F."/>
            <person name="Liu H."/>
            <person name="Zhao H."/>
            <person name="Xu D."/>
            <person name="Zhang Y."/>
        </authorList>
    </citation>
    <scope>NUCLEOTIDE SEQUENCE [LARGE SCALE GENOMIC DNA]</scope>
    <source>
        <strain evidence="2">cv. Niubang</strain>
    </source>
</reference>
<gene>
    <name evidence="1" type="ORF">L6452_05726</name>
</gene>